<evidence type="ECO:0000313" key="4">
    <source>
        <dbReference type="EMBL" id="GLK07523.1"/>
    </source>
</evidence>
<proteinExistence type="predicted"/>
<comment type="caution">
    <text evidence="4">The sequence shown here is derived from an EMBL/GenBank/DDBJ whole genome shotgun (WGS) entry which is preliminary data.</text>
</comment>
<keyword evidence="2" id="KW-0804">Transcription</keyword>
<reference evidence="4" key="1">
    <citation type="journal article" date="2014" name="Int. J. Syst. Evol. Microbiol.">
        <title>Complete genome sequence of Corynebacterium casei LMG S-19264T (=DSM 44701T), isolated from a smear-ripened cheese.</title>
        <authorList>
            <consortium name="US DOE Joint Genome Institute (JGI-PGF)"/>
            <person name="Walter F."/>
            <person name="Albersmeier A."/>
            <person name="Kalinowski J."/>
            <person name="Ruckert C."/>
        </authorList>
    </citation>
    <scope>NUCLEOTIDE SEQUENCE</scope>
    <source>
        <strain evidence="4">VKM Ac-2007</strain>
    </source>
</reference>
<protein>
    <recommendedName>
        <fullName evidence="3">Putative zinc-finger domain-containing protein</fullName>
    </recommendedName>
</protein>
<organism evidence="4 5">
    <name type="scientific">Streptosporangium carneum</name>
    <dbReference type="NCBI Taxonomy" id="47481"/>
    <lineage>
        <taxon>Bacteria</taxon>
        <taxon>Bacillati</taxon>
        <taxon>Actinomycetota</taxon>
        <taxon>Actinomycetes</taxon>
        <taxon>Streptosporangiales</taxon>
        <taxon>Streptosporangiaceae</taxon>
        <taxon>Streptosporangium</taxon>
    </lineage>
</organism>
<evidence type="ECO:0000313" key="5">
    <source>
        <dbReference type="Proteomes" id="UP001143474"/>
    </source>
</evidence>
<dbReference type="Pfam" id="PF13490">
    <property type="entry name" value="zf-HC2"/>
    <property type="match status" value="1"/>
</dbReference>
<accession>A0A9W6HXQ0</accession>
<keyword evidence="5" id="KW-1185">Reference proteome</keyword>
<dbReference type="EMBL" id="BSEV01000001">
    <property type="protein sequence ID" value="GLK07523.1"/>
    <property type="molecule type" value="Genomic_DNA"/>
</dbReference>
<dbReference type="InterPro" id="IPR041916">
    <property type="entry name" value="Anti_sigma_zinc_sf"/>
</dbReference>
<dbReference type="Proteomes" id="UP001143474">
    <property type="component" value="Unassembled WGS sequence"/>
</dbReference>
<gene>
    <name evidence="4" type="ORF">GCM10017600_09280</name>
</gene>
<evidence type="ECO:0000256" key="2">
    <source>
        <dbReference type="ARBA" id="ARBA00023163"/>
    </source>
</evidence>
<dbReference type="Gene3D" id="1.10.10.1320">
    <property type="entry name" value="Anti-sigma factor, zinc-finger domain"/>
    <property type="match status" value="1"/>
</dbReference>
<sequence length="101" mass="11819">MKSVQFIDGKAVHVVKRFSCDEWVELVTAYLENDLDEPTRQRFEEHLAECECCGHYLHQFRVTVTALGALPPDPPPDDMRDRLLSAFRNRRDSRVEERRSS</sequence>
<dbReference type="AlphaFoldDB" id="A0A9W6HXQ0"/>
<name>A0A9W6HXQ0_9ACTN</name>
<evidence type="ECO:0000259" key="3">
    <source>
        <dbReference type="Pfam" id="PF13490"/>
    </source>
</evidence>
<dbReference type="InterPro" id="IPR027383">
    <property type="entry name" value="Znf_put"/>
</dbReference>
<keyword evidence="1" id="KW-0805">Transcription regulation</keyword>
<evidence type="ECO:0000256" key="1">
    <source>
        <dbReference type="ARBA" id="ARBA00023015"/>
    </source>
</evidence>
<reference evidence="4" key="2">
    <citation type="submission" date="2023-01" db="EMBL/GenBank/DDBJ databases">
        <authorList>
            <person name="Sun Q."/>
            <person name="Evtushenko L."/>
        </authorList>
    </citation>
    <scope>NUCLEOTIDE SEQUENCE</scope>
    <source>
        <strain evidence="4">VKM Ac-2007</strain>
    </source>
</reference>
<feature type="domain" description="Putative zinc-finger" evidence="3">
    <location>
        <begin position="20"/>
        <end position="51"/>
    </location>
</feature>